<dbReference type="OrthoDB" id="2140489at2759"/>
<name>A0A2K1QGK3_9PEZI</name>
<feature type="region of interest" description="Disordered" evidence="1">
    <location>
        <begin position="1"/>
        <end position="60"/>
    </location>
</feature>
<feature type="compositionally biased region" description="Acidic residues" evidence="1">
    <location>
        <begin position="28"/>
        <end position="43"/>
    </location>
</feature>
<dbReference type="PANTHER" id="PTHR36986:SF1">
    <property type="entry name" value="UPF0643 PROTEIN PB2B2.08"/>
    <property type="match status" value="1"/>
</dbReference>
<evidence type="ECO:0000313" key="3">
    <source>
        <dbReference type="Proteomes" id="UP000243797"/>
    </source>
</evidence>
<dbReference type="EMBL" id="NKHZ01000088">
    <property type="protein sequence ID" value="PNS14041.1"/>
    <property type="molecule type" value="Genomic_DNA"/>
</dbReference>
<sequence>MSTTYATSLPRRPKSHGKEPSFTVLEFEPSDPEPSESETSDSETSDRNASSPSPLDALPPHDSRFPTLDLSATHLVTSPYPFAENQTHLKPLPLSSRLFSFALASLAPIRLDYATAPYLSSFDWPLVFAHLRHLCALSAFSWPRTEFYVVVFRSRLLVTADRERLGDLDRHSHGEACESGGLLKYWFGECDEQRKNLATCLWRSREDAALGGKGPWHAKARGAARVMYESITFETHRFVVEEGAEKWWLEDVDRR</sequence>
<dbReference type="PANTHER" id="PTHR36986">
    <property type="entry name" value="UPF0643 PROTEIN PB2B2.08"/>
    <property type="match status" value="1"/>
</dbReference>
<dbReference type="InParanoid" id="A0A2K1QGK3"/>
<protein>
    <submittedName>
        <fullName evidence="2">Cytochrome b2, mitochondrial</fullName>
    </submittedName>
</protein>
<keyword evidence="3" id="KW-1185">Reference proteome</keyword>
<evidence type="ECO:0000256" key="1">
    <source>
        <dbReference type="SAM" id="MobiDB-lite"/>
    </source>
</evidence>
<proteinExistence type="predicted"/>
<dbReference type="Proteomes" id="UP000243797">
    <property type="component" value="Unassembled WGS sequence"/>
</dbReference>
<accession>A0A2K1QGK3</accession>
<organism evidence="2 3">
    <name type="scientific">Sphaceloma murrayae</name>
    <dbReference type="NCBI Taxonomy" id="2082308"/>
    <lineage>
        <taxon>Eukaryota</taxon>
        <taxon>Fungi</taxon>
        <taxon>Dikarya</taxon>
        <taxon>Ascomycota</taxon>
        <taxon>Pezizomycotina</taxon>
        <taxon>Dothideomycetes</taxon>
        <taxon>Dothideomycetidae</taxon>
        <taxon>Myriangiales</taxon>
        <taxon>Elsinoaceae</taxon>
        <taxon>Sphaceloma</taxon>
    </lineage>
</organism>
<reference evidence="2 3" key="1">
    <citation type="submission" date="2017-06" db="EMBL/GenBank/DDBJ databases">
        <title>Draft genome sequence of a variant of Elsinoe murrayae.</title>
        <authorList>
            <person name="Cheng Q."/>
        </authorList>
    </citation>
    <scope>NUCLEOTIDE SEQUENCE [LARGE SCALE GENOMIC DNA]</scope>
    <source>
        <strain evidence="2 3">CQ-2017a</strain>
    </source>
</reference>
<comment type="caution">
    <text evidence="2">The sequence shown here is derived from an EMBL/GenBank/DDBJ whole genome shotgun (WGS) entry which is preliminary data.</text>
</comment>
<evidence type="ECO:0000313" key="2">
    <source>
        <dbReference type="EMBL" id="PNS14041.1"/>
    </source>
</evidence>
<dbReference type="AlphaFoldDB" id="A0A2K1QGK3"/>
<gene>
    <name evidence="2" type="ORF">CAC42_6554</name>
</gene>
<feature type="compositionally biased region" description="Low complexity" evidence="1">
    <location>
        <begin position="49"/>
        <end position="58"/>
    </location>
</feature>